<name>A0AAJ7BTK4_CEPCN</name>
<feature type="compositionally biased region" description="Low complexity" evidence="1">
    <location>
        <begin position="230"/>
        <end position="247"/>
    </location>
</feature>
<accession>A0AAJ7BTK4</accession>
<feature type="chain" id="PRO_5042581785" evidence="2">
    <location>
        <begin position="20"/>
        <end position="341"/>
    </location>
</feature>
<evidence type="ECO:0000256" key="2">
    <source>
        <dbReference type="SAM" id="SignalP"/>
    </source>
</evidence>
<dbReference type="InterPro" id="IPR031941">
    <property type="entry name" value="DUF4773"/>
</dbReference>
<evidence type="ECO:0000313" key="4">
    <source>
        <dbReference type="Proteomes" id="UP000694920"/>
    </source>
</evidence>
<feature type="domain" description="DUF4773" evidence="3">
    <location>
        <begin position="45"/>
        <end position="160"/>
    </location>
</feature>
<protein>
    <submittedName>
        <fullName evidence="5">Uncharacterized protein LOC107267121</fullName>
    </submittedName>
</protein>
<dbReference type="Pfam" id="PF15998">
    <property type="entry name" value="DUF4773"/>
    <property type="match status" value="1"/>
</dbReference>
<dbReference type="KEGG" id="ccin:107267121"/>
<dbReference type="RefSeq" id="XP_015593885.1">
    <property type="nucleotide sequence ID" value="XM_015738399.2"/>
</dbReference>
<feature type="region of interest" description="Disordered" evidence="1">
    <location>
        <begin position="223"/>
        <end position="255"/>
    </location>
</feature>
<proteinExistence type="predicted"/>
<dbReference type="GeneID" id="107267121"/>
<feature type="signal peptide" evidence="2">
    <location>
        <begin position="1"/>
        <end position="19"/>
    </location>
</feature>
<dbReference type="PANTHER" id="PTHR36299">
    <property type="entry name" value="AGAP008005-PA"/>
    <property type="match status" value="1"/>
</dbReference>
<dbReference type="Proteomes" id="UP000694920">
    <property type="component" value="Unplaced"/>
</dbReference>
<keyword evidence="4" id="KW-1185">Reference proteome</keyword>
<sequence length="341" mass="36420">MWAIKALVVLCAILVTVSSEGLLETLLSWELPVAEGRSSSKPQSKCLCQPSGCLCCVDLNLTTTIDLGGPACLNIKYKEENVSLNLSYGDNEVHNATIKLVNAANKPTCMNLLADLAQICARFTSVEQAASGNDGCLVIEPALLGAAQATYPIGCFKFHQAAVQQIESAVIQEAADATAAPDEEEEVLNTDELIAAVSASAEQGIAMFSQWLGLNLNPKLNLTGENSGQESHSASRAAESSGARSGRQLAQVQQEKSDERFKQLLSAQDNILKESAKIGVPGAGQTYFVYSDPVETLTSSAPRTQEQAQGRVQEQDALGIVPRESRRGGRAYNIRQHVNEV</sequence>
<evidence type="ECO:0000259" key="3">
    <source>
        <dbReference type="Pfam" id="PF15998"/>
    </source>
</evidence>
<gene>
    <name evidence="5" type="primary">LOC107267121</name>
</gene>
<dbReference type="PANTHER" id="PTHR36299:SF2">
    <property type="entry name" value="DUF4773 DOMAIN-CONTAINING PROTEIN"/>
    <property type="match status" value="1"/>
</dbReference>
<evidence type="ECO:0000313" key="5">
    <source>
        <dbReference type="RefSeq" id="XP_015593885.1"/>
    </source>
</evidence>
<organism evidence="4 5">
    <name type="scientific">Cephus cinctus</name>
    <name type="common">Wheat stem sawfly</name>
    <dbReference type="NCBI Taxonomy" id="211228"/>
    <lineage>
        <taxon>Eukaryota</taxon>
        <taxon>Metazoa</taxon>
        <taxon>Ecdysozoa</taxon>
        <taxon>Arthropoda</taxon>
        <taxon>Hexapoda</taxon>
        <taxon>Insecta</taxon>
        <taxon>Pterygota</taxon>
        <taxon>Neoptera</taxon>
        <taxon>Endopterygota</taxon>
        <taxon>Hymenoptera</taxon>
        <taxon>Cephoidea</taxon>
        <taxon>Cephidae</taxon>
        <taxon>Cephus</taxon>
    </lineage>
</organism>
<dbReference type="AlphaFoldDB" id="A0AAJ7BTK4"/>
<keyword evidence="2" id="KW-0732">Signal</keyword>
<reference evidence="5" key="1">
    <citation type="submission" date="2025-08" db="UniProtKB">
        <authorList>
            <consortium name="RefSeq"/>
        </authorList>
    </citation>
    <scope>IDENTIFICATION</scope>
</reference>
<evidence type="ECO:0000256" key="1">
    <source>
        <dbReference type="SAM" id="MobiDB-lite"/>
    </source>
</evidence>